<dbReference type="EMBL" id="BARS01002476">
    <property type="protein sequence ID" value="GAF85487.1"/>
    <property type="molecule type" value="Genomic_DNA"/>
</dbReference>
<name>X0TBF4_9ZZZZ</name>
<sequence>KGEDGDAAVDADISRNGFDMGSNIWFYPEGKFTYLFSYGFRRSNYTSDNNIVADPYHAGRDEIRCRLKGRAIYALKENLDLFAEYMYEVRDAEVEGTSVVLEQEDILDYSKHVAQIGMKVTF</sequence>
<organism evidence="1">
    <name type="scientific">marine sediment metagenome</name>
    <dbReference type="NCBI Taxonomy" id="412755"/>
    <lineage>
        <taxon>unclassified sequences</taxon>
        <taxon>metagenomes</taxon>
        <taxon>ecological metagenomes</taxon>
    </lineage>
</organism>
<evidence type="ECO:0000313" key="1">
    <source>
        <dbReference type="EMBL" id="GAF85487.1"/>
    </source>
</evidence>
<dbReference type="AlphaFoldDB" id="X0TBF4"/>
<dbReference type="InterPro" id="IPR036709">
    <property type="entry name" value="Autotransporte_beta_dom_sf"/>
</dbReference>
<evidence type="ECO:0008006" key="2">
    <source>
        <dbReference type="Google" id="ProtNLM"/>
    </source>
</evidence>
<feature type="non-terminal residue" evidence="1">
    <location>
        <position position="1"/>
    </location>
</feature>
<gene>
    <name evidence="1" type="ORF">S01H1_04718</name>
</gene>
<accession>X0TBF4</accession>
<comment type="caution">
    <text evidence="1">The sequence shown here is derived from an EMBL/GenBank/DDBJ whole genome shotgun (WGS) entry which is preliminary data.</text>
</comment>
<dbReference type="SUPFAM" id="SSF103515">
    <property type="entry name" value="Autotransporter"/>
    <property type="match status" value="1"/>
</dbReference>
<reference evidence="1" key="1">
    <citation type="journal article" date="2014" name="Front. Microbiol.">
        <title>High frequency of phylogenetically diverse reductive dehalogenase-homologous genes in deep subseafloor sedimentary metagenomes.</title>
        <authorList>
            <person name="Kawai M."/>
            <person name="Futagami T."/>
            <person name="Toyoda A."/>
            <person name="Takaki Y."/>
            <person name="Nishi S."/>
            <person name="Hori S."/>
            <person name="Arai W."/>
            <person name="Tsubouchi T."/>
            <person name="Morono Y."/>
            <person name="Uchiyama I."/>
            <person name="Ito T."/>
            <person name="Fujiyama A."/>
            <person name="Inagaki F."/>
            <person name="Takami H."/>
        </authorList>
    </citation>
    <scope>NUCLEOTIDE SEQUENCE</scope>
    <source>
        <strain evidence="1">Expedition CK06-06</strain>
    </source>
</reference>
<protein>
    <recommendedName>
        <fullName evidence="2">Outer membrane protein beta-barrel domain-containing protein</fullName>
    </recommendedName>
</protein>
<proteinExistence type="predicted"/>